<feature type="domain" description="DUF6545" evidence="2">
    <location>
        <begin position="231"/>
        <end position="349"/>
    </location>
</feature>
<evidence type="ECO:0000259" key="2">
    <source>
        <dbReference type="Pfam" id="PF20182"/>
    </source>
</evidence>
<feature type="transmembrane region" description="Helical" evidence="1">
    <location>
        <begin position="130"/>
        <end position="148"/>
    </location>
</feature>
<evidence type="ECO:0000313" key="3">
    <source>
        <dbReference type="EMBL" id="GEM37241.1"/>
    </source>
</evidence>
<gene>
    <name evidence="3" type="ORF">NN4_17600</name>
</gene>
<evidence type="ECO:0000256" key="1">
    <source>
        <dbReference type="SAM" id="Phobius"/>
    </source>
</evidence>
<dbReference type="EMBL" id="BJXA01000008">
    <property type="protein sequence ID" value="GEM37241.1"/>
    <property type="molecule type" value="Genomic_DNA"/>
</dbReference>
<keyword evidence="1" id="KW-0812">Transmembrane</keyword>
<protein>
    <recommendedName>
        <fullName evidence="2">DUF6545 domain-containing protein</fullName>
    </recommendedName>
</protein>
<organism evidence="3 4">
    <name type="scientific">Nocardia ninae NBRC 108245</name>
    <dbReference type="NCBI Taxonomy" id="1210091"/>
    <lineage>
        <taxon>Bacteria</taxon>
        <taxon>Bacillati</taxon>
        <taxon>Actinomycetota</taxon>
        <taxon>Actinomycetes</taxon>
        <taxon>Mycobacteriales</taxon>
        <taxon>Nocardiaceae</taxon>
        <taxon>Nocardia</taxon>
    </lineage>
</organism>
<dbReference type="AlphaFoldDB" id="A0A511M9P8"/>
<keyword evidence="1" id="KW-0472">Membrane</keyword>
<feature type="transmembrane region" description="Helical" evidence="1">
    <location>
        <begin position="202"/>
        <end position="226"/>
    </location>
</feature>
<proteinExistence type="predicted"/>
<evidence type="ECO:0000313" key="4">
    <source>
        <dbReference type="Proteomes" id="UP000321424"/>
    </source>
</evidence>
<feature type="transmembrane region" description="Helical" evidence="1">
    <location>
        <begin position="168"/>
        <end position="190"/>
    </location>
</feature>
<dbReference type="Pfam" id="PF20182">
    <property type="entry name" value="DUF6545"/>
    <property type="match status" value="1"/>
</dbReference>
<accession>A0A511M9P8</accession>
<keyword evidence="1" id="KW-1133">Transmembrane helix</keyword>
<keyword evidence="4" id="KW-1185">Reference proteome</keyword>
<name>A0A511M9P8_9NOCA</name>
<dbReference type="OrthoDB" id="4772902at2"/>
<comment type="caution">
    <text evidence="3">The sequence shown here is derived from an EMBL/GenBank/DDBJ whole genome shotgun (WGS) entry which is preliminary data.</text>
</comment>
<dbReference type="InterPro" id="IPR046675">
    <property type="entry name" value="DUF6545"/>
</dbReference>
<dbReference type="RefSeq" id="WP_147129414.1">
    <property type="nucleotide sequence ID" value="NZ_BJXA01000008.1"/>
</dbReference>
<feature type="transmembrane region" description="Helical" evidence="1">
    <location>
        <begin position="6"/>
        <end position="27"/>
    </location>
</feature>
<reference evidence="3 4" key="1">
    <citation type="submission" date="2019-07" db="EMBL/GenBank/DDBJ databases">
        <title>Whole genome shotgun sequence of Nocardia ninae NBRC 108245.</title>
        <authorList>
            <person name="Hosoyama A."/>
            <person name="Uohara A."/>
            <person name="Ohji S."/>
            <person name="Ichikawa N."/>
        </authorList>
    </citation>
    <scope>NUCLEOTIDE SEQUENCE [LARGE SCALE GENOMIC DNA]</scope>
    <source>
        <strain evidence="3 4">NBRC 108245</strain>
    </source>
</reference>
<feature type="transmembrane region" description="Helical" evidence="1">
    <location>
        <begin position="66"/>
        <end position="87"/>
    </location>
</feature>
<dbReference type="InterPro" id="IPR050039">
    <property type="entry name" value="MAB_1171c-like"/>
</dbReference>
<sequence>MTPPVPGWFAASVIGFGFVVVVARWLLVRESMTNRLVNRMLSWQTGAAAIVEWGEGTDFADLTYRVFLACGAVTVASAYGIAALLAGADPATARHRQRGYDAVAVVGAVIVVFLGQQVDPTAPGFGWKSPLLWAMFNIPVAALSINIIRATVRDLRVKTATTRERLVFSALFLVAVYCLYCAGASGVQVLAGQPSDSPSADWTLASCFSMFVITTLLAVPVVNVLLARAGWDRTGRHYRRLFPLWRDLTTAVPGVVLDQGPVRRDSESRLYRRLIEIQDALQHLKLYMPPGEEPPQSVDSYAARIAHAADNKLRGHEPVVPVSVGDRNEPIARDRATDLELMLELARVWPGARIGVPHLNGSHR</sequence>
<dbReference type="Proteomes" id="UP000321424">
    <property type="component" value="Unassembled WGS sequence"/>
</dbReference>
<dbReference type="NCBIfam" id="NF042915">
    <property type="entry name" value="MAB_1171c_fam"/>
    <property type="match status" value="1"/>
</dbReference>
<feature type="transmembrane region" description="Helical" evidence="1">
    <location>
        <begin position="99"/>
        <end position="118"/>
    </location>
</feature>